<comment type="pathway">
    <text evidence="11">Protein modification.</text>
</comment>
<evidence type="ECO:0000256" key="7">
    <source>
        <dbReference type="ARBA" id="ARBA00022989"/>
    </source>
</evidence>
<evidence type="ECO:0000256" key="2">
    <source>
        <dbReference type="ARBA" id="ARBA00008661"/>
    </source>
</evidence>
<keyword evidence="9" id="KW-0472">Membrane</keyword>
<dbReference type="Pfam" id="PF01762">
    <property type="entry name" value="Galactosyl_T"/>
    <property type="match status" value="1"/>
</dbReference>
<keyword evidence="5" id="KW-0812">Transmembrane</keyword>
<dbReference type="GO" id="GO:0000139">
    <property type="term" value="C:Golgi membrane"/>
    <property type="evidence" value="ECO:0007669"/>
    <property type="project" value="UniProtKB-SubCell"/>
</dbReference>
<evidence type="ECO:0000256" key="4">
    <source>
        <dbReference type="ARBA" id="ARBA00022679"/>
    </source>
</evidence>
<dbReference type="RefSeq" id="XP_033812112.1">
    <property type="nucleotide sequence ID" value="XM_033956221.1"/>
</dbReference>
<dbReference type="GO" id="GO:0016266">
    <property type="term" value="P:protein O-linked glycosylation via N-acetyl-galactosamine"/>
    <property type="evidence" value="ECO:0007669"/>
    <property type="project" value="UniProtKB-ARBA"/>
</dbReference>
<dbReference type="Proteomes" id="UP000515159">
    <property type="component" value="Chromosome 8"/>
</dbReference>
<comment type="similarity">
    <text evidence="2 12">Belongs to the glycosyltransferase 31 family.</text>
</comment>
<keyword evidence="4" id="KW-0808">Transferase</keyword>
<keyword evidence="3 12" id="KW-0328">Glycosyltransferase</keyword>
<keyword evidence="6" id="KW-0735">Signal-anchor</keyword>
<dbReference type="GeneID" id="117365632"/>
<keyword evidence="8 12" id="KW-0333">Golgi apparatus</keyword>
<evidence type="ECO:0000256" key="12">
    <source>
        <dbReference type="RuleBase" id="RU363063"/>
    </source>
</evidence>
<dbReference type="KEGG" id="gsh:117365632"/>
<evidence type="ECO:0000256" key="5">
    <source>
        <dbReference type="ARBA" id="ARBA00022692"/>
    </source>
</evidence>
<dbReference type="InterPro" id="IPR002659">
    <property type="entry name" value="Glyco_trans_31"/>
</dbReference>
<organism evidence="13 14">
    <name type="scientific">Geotrypetes seraphini</name>
    <name type="common">Gaboon caecilian</name>
    <name type="synonym">Caecilia seraphini</name>
    <dbReference type="NCBI Taxonomy" id="260995"/>
    <lineage>
        <taxon>Eukaryota</taxon>
        <taxon>Metazoa</taxon>
        <taxon>Chordata</taxon>
        <taxon>Craniata</taxon>
        <taxon>Vertebrata</taxon>
        <taxon>Euteleostomi</taxon>
        <taxon>Amphibia</taxon>
        <taxon>Gymnophiona</taxon>
        <taxon>Geotrypetes</taxon>
    </lineage>
</organism>
<evidence type="ECO:0000256" key="10">
    <source>
        <dbReference type="ARBA" id="ARBA00023180"/>
    </source>
</evidence>
<proteinExistence type="inferred from homology"/>
<dbReference type="GO" id="GO:0030311">
    <property type="term" value="P:poly-N-acetyllactosamine biosynthetic process"/>
    <property type="evidence" value="ECO:0007669"/>
    <property type="project" value="TreeGrafter"/>
</dbReference>
<evidence type="ECO:0000256" key="8">
    <source>
        <dbReference type="ARBA" id="ARBA00023034"/>
    </source>
</evidence>
<keyword evidence="13" id="KW-1185">Reference proteome</keyword>
<evidence type="ECO:0000256" key="9">
    <source>
        <dbReference type="ARBA" id="ARBA00023136"/>
    </source>
</evidence>
<keyword evidence="10" id="KW-0325">Glycoprotein</keyword>
<dbReference type="PANTHER" id="PTHR11214:SF23">
    <property type="entry name" value="N-ACETYLLACTOSAMINIDE BETA-1,3-N-ACETYLGLUCOSAMINYLTRANSFERASE 3"/>
    <property type="match status" value="1"/>
</dbReference>
<dbReference type="FunCoup" id="A0A6P8S3A1">
    <property type="interactions" value="309"/>
</dbReference>
<evidence type="ECO:0000256" key="11">
    <source>
        <dbReference type="ARBA" id="ARBA00043952"/>
    </source>
</evidence>
<dbReference type="PANTHER" id="PTHR11214">
    <property type="entry name" value="BETA-1,3-N-ACETYLGLUCOSAMINYLTRANSFERASE"/>
    <property type="match status" value="1"/>
</dbReference>
<dbReference type="GO" id="GO:0008499">
    <property type="term" value="F:N-acetyl-beta-D-glucosaminide beta-(1,3)-galactosyltransferase activity"/>
    <property type="evidence" value="ECO:0007669"/>
    <property type="project" value="UniProtKB-ARBA"/>
</dbReference>
<dbReference type="EC" id="2.4.1.-" evidence="12"/>
<evidence type="ECO:0000256" key="6">
    <source>
        <dbReference type="ARBA" id="ARBA00022968"/>
    </source>
</evidence>
<keyword evidence="7" id="KW-1133">Transmembrane helix</keyword>
<accession>A0A6P8S3A1</accession>
<dbReference type="OrthoDB" id="2139606at2759"/>
<dbReference type="FunFam" id="3.90.550.50:FF:000009">
    <property type="entry name" value="Hexosyltransferase"/>
    <property type="match status" value="1"/>
</dbReference>
<dbReference type="InParanoid" id="A0A6P8S3A1"/>
<evidence type="ECO:0000313" key="13">
    <source>
        <dbReference type="Proteomes" id="UP000515159"/>
    </source>
</evidence>
<gene>
    <name evidence="14" type="primary">LOC117365632</name>
</gene>
<evidence type="ECO:0000256" key="1">
    <source>
        <dbReference type="ARBA" id="ARBA00004323"/>
    </source>
</evidence>
<reference evidence="14" key="1">
    <citation type="submission" date="2025-08" db="UniProtKB">
        <authorList>
            <consortium name="RefSeq"/>
        </authorList>
    </citation>
    <scope>IDENTIFICATION</scope>
</reference>
<sequence>MVLKLRLLPVALHINIMRRSCPNPKMLFLLIICVFCLFLLRHQGDPIQRSIYEIPAVLPVAHPILPFAGWVPKPVPECRENASAVALSSFQQQPENMKNFLRYSHCKEFPRILDVPNKCGGAQASKNVFLLLVIKSSPINYERREIIRKTWGMEKAYQRVQVRRLFIVGISSVLLEAEKINRLLQLETQEYGDILQWNFYDTFYNLSLKQVLFYQWMVETCPDARFIFNGDDDVFVNTYNVVEYLLGLPSTNDSHSHLFVGNLNIGMPPIREVNSKYYVPKQLFASDAFLPYCGGGGILMSHFTAQAIYQTSLDIQLFPIDDAYLGMCLAKAGLSPASHEGIKTFGIWLPSSKFNPCYYKELLMVHRFVPYETLVMWKAIQDPNLNCAQRNQVYMNAQNVQGGM</sequence>
<dbReference type="Gene3D" id="3.90.550.50">
    <property type="match status" value="1"/>
</dbReference>
<dbReference type="AlphaFoldDB" id="A0A6P8S3A1"/>
<comment type="subcellular location">
    <subcellularLocation>
        <location evidence="1 12">Golgi apparatus membrane</location>
        <topology evidence="1 12">Single-pass type II membrane protein</topology>
    </subcellularLocation>
</comment>
<evidence type="ECO:0000256" key="3">
    <source>
        <dbReference type="ARBA" id="ARBA00022676"/>
    </source>
</evidence>
<protein>
    <recommendedName>
        <fullName evidence="12">Hexosyltransferase</fullName>
        <ecNumber evidence="12">2.4.1.-</ecNumber>
    </recommendedName>
</protein>
<evidence type="ECO:0000313" key="14">
    <source>
        <dbReference type="RefSeq" id="XP_033812112.1"/>
    </source>
</evidence>
<name>A0A6P8S3A1_GEOSA</name>